<proteinExistence type="predicted"/>
<evidence type="ECO:0000313" key="3">
    <source>
        <dbReference type="Proteomes" id="UP000315103"/>
    </source>
</evidence>
<gene>
    <name evidence="2" type="ORF">FO441_08585</name>
</gene>
<accession>A0A558AU21</accession>
<dbReference type="Pfam" id="PF03551">
    <property type="entry name" value="PadR"/>
    <property type="match status" value="1"/>
</dbReference>
<comment type="caution">
    <text evidence="2">The sequence shown here is derived from an EMBL/GenBank/DDBJ whole genome shotgun (WGS) entry which is preliminary data.</text>
</comment>
<evidence type="ECO:0000313" key="2">
    <source>
        <dbReference type="EMBL" id="TVT27753.1"/>
    </source>
</evidence>
<feature type="domain" description="Transcription regulator PadR N-terminal" evidence="1">
    <location>
        <begin position="14"/>
        <end position="81"/>
    </location>
</feature>
<dbReference type="InterPro" id="IPR005149">
    <property type="entry name" value="Tscrpt_reg_PadR_N"/>
</dbReference>
<dbReference type="Proteomes" id="UP000315103">
    <property type="component" value="Unassembled WGS sequence"/>
</dbReference>
<dbReference type="InterPro" id="IPR036390">
    <property type="entry name" value="WH_DNA-bd_sf"/>
</dbReference>
<organism evidence="2 3">
    <name type="scientific">Salinicoccus cyprini</name>
    <dbReference type="NCBI Taxonomy" id="2493691"/>
    <lineage>
        <taxon>Bacteria</taxon>
        <taxon>Bacillati</taxon>
        <taxon>Bacillota</taxon>
        <taxon>Bacilli</taxon>
        <taxon>Bacillales</taxon>
        <taxon>Staphylococcaceae</taxon>
        <taxon>Salinicoccus</taxon>
    </lineage>
</organism>
<dbReference type="SUPFAM" id="SSF46785">
    <property type="entry name" value="Winged helix' DNA-binding domain"/>
    <property type="match status" value="1"/>
</dbReference>
<protein>
    <submittedName>
        <fullName evidence="2">PadR family transcriptional regulator</fullName>
    </submittedName>
</protein>
<dbReference type="PANTHER" id="PTHR33169">
    <property type="entry name" value="PADR-FAMILY TRANSCRIPTIONAL REGULATOR"/>
    <property type="match status" value="1"/>
</dbReference>
<sequence length="101" mass="11456">MGKKSRLSEPSLLILISLAEKNRHGYAIMEDIEENYDFKIGPGTLYGAISRLEKAGYISVLETEDRKKPYKMTEAGQVYLTEQIREMQKVTSLGMTRLGLI</sequence>
<dbReference type="InterPro" id="IPR036388">
    <property type="entry name" value="WH-like_DNA-bd_sf"/>
</dbReference>
<dbReference type="Gene3D" id="1.10.10.10">
    <property type="entry name" value="Winged helix-like DNA-binding domain superfamily/Winged helix DNA-binding domain"/>
    <property type="match status" value="1"/>
</dbReference>
<dbReference type="OrthoDB" id="9814826at2"/>
<evidence type="ECO:0000259" key="1">
    <source>
        <dbReference type="Pfam" id="PF03551"/>
    </source>
</evidence>
<dbReference type="RefSeq" id="WP_145288698.1">
    <property type="nucleotide sequence ID" value="NZ_VMSJ01000003.1"/>
</dbReference>
<reference evidence="2 3" key="1">
    <citation type="submission" date="2019-07" db="EMBL/GenBank/DDBJ databases">
        <title>Salinicoccus cyprini sp. nov., isolated from gastro-intestinal tract of mirror carp, Cyprinus carpio var. specularis, collected from Gobind Sagar Reservoir, Himachal Pradesh, India.</title>
        <authorList>
            <person name="Talwar C."/>
            <person name="Singh A.K."/>
            <person name="Lal R."/>
            <person name="Negi R.K."/>
        </authorList>
    </citation>
    <scope>NUCLEOTIDE SEQUENCE [LARGE SCALE GENOMIC DNA]</scope>
    <source>
        <strain evidence="2 3">CT19</strain>
    </source>
</reference>
<dbReference type="EMBL" id="VMSJ01000003">
    <property type="protein sequence ID" value="TVT27753.1"/>
    <property type="molecule type" value="Genomic_DNA"/>
</dbReference>
<keyword evidence="3" id="KW-1185">Reference proteome</keyword>
<dbReference type="AlphaFoldDB" id="A0A558AU21"/>
<dbReference type="PANTHER" id="PTHR33169:SF13">
    <property type="entry name" value="PADR-FAMILY TRANSCRIPTIONAL REGULATOR"/>
    <property type="match status" value="1"/>
</dbReference>
<name>A0A558AU21_9STAP</name>
<dbReference type="InterPro" id="IPR052509">
    <property type="entry name" value="Metal_resp_DNA-bind_regulator"/>
</dbReference>